<evidence type="ECO:0000256" key="8">
    <source>
        <dbReference type="ARBA" id="ARBA00034808"/>
    </source>
</evidence>
<keyword evidence="4 10" id="KW-0347">Helicase</keyword>
<comment type="catalytic activity">
    <reaction evidence="7">
        <text>Couples ATP hydrolysis with the unwinding of duplex DNA by translocating in the 3'-5' direction.</text>
        <dbReference type="EC" id="5.6.2.4"/>
    </reaction>
</comment>
<dbReference type="GO" id="GO:0043138">
    <property type="term" value="F:3'-5' DNA helicase activity"/>
    <property type="evidence" value="ECO:0007669"/>
    <property type="project" value="UniProtKB-EC"/>
</dbReference>
<evidence type="ECO:0000256" key="4">
    <source>
        <dbReference type="ARBA" id="ARBA00022806"/>
    </source>
</evidence>
<dbReference type="EC" id="5.6.2.4" evidence="8"/>
<evidence type="ECO:0000256" key="9">
    <source>
        <dbReference type="ARBA" id="ARBA00048988"/>
    </source>
</evidence>
<dbReference type="PANTHER" id="PTHR11070:SF69">
    <property type="entry name" value="ATP-DEPENDENT DNA HELICASE UVRD2"/>
    <property type="match status" value="1"/>
</dbReference>
<feature type="binding site" evidence="10">
    <location>
        <begin position="40"/>
        <end position="47"/>
    </location>
    <ligand>
        <name>ATP</name>
        <dbReference type="ChEBI" id="CHEBI:30616"/>
    </ligand>
</feature>
<dbReference type="InterPro" id="IPR013986">
    <property type="entry name" value="DExx_box_DNA_helicase_dom_sf"/>
</dbReference>
<evidence type="ECO:0000259" key="12">
    <source>
        <dbReference type="PROSITE" id="PS51198"/>
    </source>
</evidence>
<dbReference type="Pfam" id="PF00580">
    <property type="entry name" value="UvrD-helicase"/>
    <property type="match status" value="1"/>
</dbReference>
<organism evidence="14 15">
    <name type="scientific">Rothia mucilaginosa</name>
    <dbReference type="NCBI Taxonomy" id="43675"/>
    <lineage>
        <taxon>Bacteria</taxon>
        <taxon>Bacillati</taxon>
        <taxon>Actinomycetota</taxon>
        <taxon>Actinomycetes</taxon>
        <taxon>Micrococcales</taxon>
        <taxon>Micrococcaceae</taxon>
        <taxon>Rothia</taxon>
    </lineage>
</organism>
<dbReference type="Proteomes" id="UP000756427">
    <property type="component" value="Unassembled WGS sequence"/>
</dbReference>
<keyword evidence="2 10" id="KW-0547">Nucleotide-binding</keyword>
<keyword evidence="3 10" id="KW-0378">Hydrolase</keyword>
<dbReference type="PROSITE" id="PS51198">
    <property type="entry name" value="UVRD_HELICASE_ATP_BIND"/>
    <property type="match status" value="1"/>
</dbReference>
<dbReference type="SUPFAM" id="SSF52540">
    <property type="entry name" value="P-loop containing nucleoside triphosphate hydrolases"/>
    <property type="match status" value="1"/>
</dbReference>
<dbReference type="PROSITE" id="PS51217">
    <property type="entry name" value="UVRD_HELICASE_CTER"/>
    <property type="match status" value="1"/>
</dbReference>
<evidence type="ECO:0000256" key="7">
    <source>
        <dbReference type="ARBA" id="ARBA00034617"/>
    </source>
</evidence>
<feature type="domain" description="UvrD-like helicase C-terminal" evidence="13">
    <location>
        <begin position="300"/>
        <end position="574"/>
    </location>
</feature>
<comment type="catalytic activity">
    <reaction evidence="9">
        <text>ATP + H2O = ADP + phosphate + H(+)</text>
        <dbReference type="Rhea" id="RHEA:13065"/>
        <dbReference type="ChEBI" id="CHEBI:15377"/>
        <dbReference type="ChEBI" id="CHEBI:15378"/>
        <dbReference type="ChEBI" id="CHEBI:30616"/>
        <dbReference type="ChEBI" id="CHEBI:43474"/>
        <dbReference type="ChEBI" id="CHEBI:456216"/>
        <dbReference type="EC" id="5.6.2.4"/>
    </reaction>
</comment>
<dbReference type="Gene3D" id="3.40.50.300">
    <property type="entry name" value="P-loop containing nucleotide triphosphate hydrolases"/>
    <property type="match status" value="3"/>
</dbReference>
<feature type="region of interest" description="Disordered" evidence="11">
    <location>
        <begin position="591"/>
        <end position="652"/>
    </location>
</feature>
<accession>A0A930PRL1</accession>
<keyword evidence="5 10" id="KW-0067">ATP-binding</keyword>
<dbReference type="EMBL" id="JABZXR010000002">
    <property type="protein sequence ID" value="MBF1663111.1"/>
    <property type="molecule type" value="Genomic_DNA"/>
</dbReference>
<dbReference type="GO" id="GO:0000725">
    <property type="term" value="P:recombinational repair"/>
    <property type="evidence" value="ECO:0007669"/>
    <property type="project" value="TreeGrafter"/>
</dbReference>
<evidence type="ECO:0000256" key="10">
    <source>
        <dbReference type="PROSITE-ProRule" id="PRU00560"/>
    </source>
</evidence>
<dbReference type="PANTHER" id="PTHR11070">
    <property type="entry name" value="UVRD / RECB / PCRA DNA HELICASE FAMILY MEMBER"/>
    <property type="match status" value="1"/>
</dbReference>
<dbReference type="GO" id="GO:0005829">
    <property type="term" value="C:cytosol"/>
    <property type="evidence" value="ECO:0007669"/>
    <property type="project" value="TreeGrafter"/>
</dbReference>
<evidence type="ECO:0000256" key="11">
    <source>
        <dbReference type="SAM" id="MobiDB-lite"/>
    </source>
</evidence>
<evidence type="ECO:0000256" key="2">
    <source>
        <dbReference type="ARBA" id="ARBA00022741"/>
    </source>
</evidence>
<dbReference type="GO" id="GO:0003677">
    <property type="term" value="F:DNA binding"/>
    <property type="evidence" value="ECO:0007669"/>
    <property type="project" value="InterPro"/>
</dbReference>
<evidence type="ECO:0000256" key="1">
    <source>
        <dbReference type="ARBA" id="ARBA00009922"/>
    </source>
</evidence>
<dbReference type="InterPro" id="IPR000212">
    <property type="entry name" value="DNA_helicase_UvrD/REP"/>
</dbReference>
<gene>
    <name evidence="14" type="ORF">HXO64_00955</name>
</gene>
<dbReference type="GO" id="GO:0005524">
    <property type="term" value="F:ATP binding"/>
    <property type="evidence" value="ECO:0007669"/>
    <property type="project" value="UniProtKB-UniRule"/>
</dbReference>
<dbReference type="FunFam" id="3.40.50.300:FF:001181">
    <property type="entry name" value="DNA helicase"/>
    <property type="match status" value="1"/>
</dbReference>
<dbReference type="RefSeq" id="WP_303974918.1">
    <property type="nucleotide sequence ID" value="NZ_JABZXR010000002.1"/>
</dbReference>
<dbReference type="CDD" id="cd17932">
    <property type="entry name" value="DEXQc_UvrD"/>
    <property type="match status" value="1"/>
</dbReference>
<dbReference type="InterPro" id="IPR014016">
    <property type="entry name" value="UvrD-like_ATP-bd"/>
</dbReference>
<evidence type="ECO:0000313" key="14">
    <source>
        <dbReference type="EMBL" id="MBF1663111.1"/>
    </source>
</evidence>
<comment type="similarity">
    <text evidence="1">Belongs to the helicase family. UvrD subfamily.</text>
</comment>
<dbReference type="AlphaFoldDB" id="A0A930PRL1"/>
<keyword evidence="6" id="KW-0413">Isomerase</keyword>
<dbReference type="GO" id="GO:0016787">
    <property type="term" value="F:hydrolase activity"/>
    <property type="evidence" value="ECO:0007669"/>
    <property type="project" value="UniProtKB-UniRule"/>
</dbReference>
<dbReference type="InterPro" id="IPR014017">
    <property type="entry name" value="DNA_helicase_UvrD-like_C"/>
</dbReference>
<dbReference type="Gene3D" id="1.10.10.160">
    <property type="match status" value="1"/>
</dbReference>
<sequence>MTATPQQPQHMTSADDILAGLDPDQRAVATELDGPMRVLAGAGTGKTRAITHRIAYGIAIGRYQGPRVLALTFTLRAAEEMRTRLHQLGAHGVQARTFHSAALRQLAYFWPQVVGGTFPSIVQNKAALITEAANRLRISTDRSLLRDLASLIEWAKVQLLTPDTLMQRLSEKQLPSAVTPQNMQRIFQAYEDLKDERNLIDFEDVLLLTIAMLEEDEKLAATVRNQYRHFVVDEYQDVSPLQQRLLDVWLGGRDDICVVGDASQTIYSFTGATSRYLLDFARRYRGAHTVKLTRDYRSHSQVVELANRLLAARRPHPDSSPHSWAPPLELMSQRGPGVDVEWFGYADDEQEAAGIAEDIRDLIEKDGVPPSEIAVLFRTNAQSAAIESALAAAHIPYQLRGAERFFERPEVKQAMLALRGSAKSTDGTEDVTRYTRDVLGGLGYKEEGPLSGGATRQKWESLAALVHMVDMMAQHRQEQLQEHRANPRPGVPEPLPLTMHEVVATLNHRSEFNDAPQVNGVTLASLHAAKGLEWDAVFLCGLNEGLMPITFATTPDEVDEERRLLYVGITRARKYLWLTWTMTRTVGGRGQRKRSRFLDDIDPAKRRRRAESAGFSYSQARSAQDRSARSTQSRAAQPRRSSKGRGDYGSAF</sequence>
<dbReference type="Pfam" id="PF13361">
    <property type="entry name" value="UvrD_C"/>
    <property type="match status" value="2"/>
</dbReference>
<feature type="domain" description="UvrD-like helicase ATP-binding" evidence="12">
    <location>
        <begin position="19"/>
        <end position="299"/>
    </location>
</feature>
<protein>
    <recommendedName>
        <fullName evidence="8">DNA 3'-5' helicase</fullName>
        <ecNumber evidence="8">5.6.2.4</ecNumber>
    </recommendedName>
</protein>
<reference evidence="14" key="1">
    <citation type="submission" date="2020-04" db="EMBL/GenBank/DDBJ databases">
        <title>Deep metagenomics examines the oral microbiome during advanced dental caries in children, revealing novel taxa and co-occurrences with host molecules.</title>
        <authorList>
            <person name="Baker J.L."/>
            <person name="Morton J.T."/>
            <person name="Dinis M."/>
            <person name="Alvarez R."/>
            <person name="Tran N.C."/>
            <person name="Knight R."/>
            <person name="Edlund A."/>
        </authorList>
    </citation>
    <scope>NUCLEOTIDE SEQUENCE</scope>
    <source>
        <strain evidence="14">JCVI_44_bin.2</strain>
    </source>
</reference>
<evidence type="ECO:0000313" key="15">
    <source>
        <dbReference type="Proteomes" id="UP000756427"/>
    </source>
</evidence>
<evidence type="ECO:0000256" key="5">
    <source>
        <dbReference type="ARBA" id="ARBA00022840"/>
    </source>
</evidence>
<comment type="caution">
    <text evidence="14">The sequence shown here is derived from an EMBL/GenBank/DDBJ whole genome shotgun (WGS) entry which is preliminary data.</text>
</comment>
<dbReference type="GO" id="GO:0033202">
    <property type="term" value="C:DNA helicase complex"/>
    <property type="evidence" value="ECO:0007669"/>
    <property type="project" value="TreeGrafter"/>
</dbReference>
<dbReference type="InterPro" id="IPR027417">
    <property type="entry name" value="P-loop_NTPase"/>
</dbReference>
<name>A0A930PRL1_9MICC</name>
<proteinExistence type="inferred from homology"/>
<evidence type="ECO:0000259" key="13">
    <source>
        <dbReference type="PROSITE" id="PS51217"/>
    </source>
</evidence>
<dbReference type="Gene3D" id="1.10.486.10">
    <property type="entry name" value="PCRA, domain 4"/>
    <property type="match status" value="2"/>
</dbReference>
<evidence type="ECO:0000256" key="6">
    <source>
        <dbReference type="ARBA" id="ARBA00023235"/>
    </source>
</evidence>
<evidence type="ECO:0000256" key="3">
    <source>
        <dbReference type="ARBA" id="ARBA00022801"/>
    </source>
</evidence>